<feature type="region of interest" description="Disordered" evidence="1">
    <location>
        <begin position="1"/>
        <end position="33"/>
    </location>
</feature>
<sequence>MPNLIEQRTPPRWRDRSRPRPGAPARGASSARGLCLPCLPSLSSHRSAGGRSICQLPCMHACRSDRVTPDRSDSAESPVMRRSMDYLSTTPRSI</sequence>
<reference evidence="2 3" key="3">
    <citation type="journal article" date="2013" name="Rice">
        <title>Improvement of the Oryza sativa Nipponbare reference genome using next generation sequence and optical map data.</title>
        <authorList>
            <person name="Kawahara Y."/>
            <person name="de la Bastide M."/>
            <person name="Hamilton J.P."/>
            <person name="Kanamori H."/>
            <person name="McCombie W.R."/>
            <person name="Ouyang S."/>
            <person name="Schwartz D.C."/>
            <person name="Tanaka T."/>
            <person name="Wu J."/>
            <person name="Zhou S."/>
            <person name="Childs K.L."/>
            <person name="Davidson R.M."/>
            <person name="Lin H."/>
            <person name="Quesada-Ocampo L."/>
            <person name="Vaillancourt B."/>
            <person name="Sakai H."/>
            <person name="Lee S.S."/>
            <person name="Kim J."/>
            <person name="Numa H."/>
            <person name="Itoh T."/>
            <person name="Buell C.R."/>
            <person name="Matsumoto T."/>
        </authorList>
    </citation>
    <scope>NUCLEOTIDE SEQUENCE [LARGE SCALE GENOMIC DNA]</scope>
    <source>
        <strain evidence="3">cv. Nipponbare</strain>
    </source>
</reference>
<name>A0A0P0W2M1_ORYSJ</name>
<feature type="compositionally biased region" description="Low complexity" evidence="1">
    <location>
        <begin position="23"/>
        <end position="33"/>
    </location>
</feature>
<feature type="region of interest" description="Disordered" evidence="1">
    <location>
        <begin position="64"/>
        <end position="94"/>
    </location>
</feature>
<dbReference type="AlphaFoldDB" id="A0A0P0W2M1"/>
<dbReference type="Proteomes" id="UP000059680">
    <property type="component" value="Chromosome 3"/>
</dbReference>
<keyword evidence="3" id="KW-1185">Reference proteome</keyword>
<proteinExistence type="predicted"/>
<gene>
    <name evidence="2" type="ordered locus">Os03g0705550</name>
    <name evidence="2" type="ORF">OSNPB_030705550</name>
</gene>
<dbReference type="Gramene" id="Os03t0705550-00">
    <property type="protein sequence ID" value="Os03t0705550-00"/>
    <property type="gene ID" value="Os03g0705550"/>
</dbReference>
<accession>A0A0P0W2M1</accession>
<evidence type="ECO:0000313" key="2">
    <source>
        <dbReference type="EMBL" id="BAS85975.1"/>
    </source>
</evidence>
<protein>
    <submittedName>
        <fullName evidence="2">Os03g0705550 protein</fullName>
    </submittedName>
</protein>
<reference evidence="3" key="1">
    <citation type="journal article" date="2005" name="Nature">
        <title>The map-based sequence of the rice genome.</title>
        <authorList>
            <consortium name="International rice genome sequencing project (IRGSP)"/>
            <person name="Matsumoto T."/>
            <person name="Wu J."/>
            <person name="Kanamori H."/>
            <person name="Katayose Y."/>
            <person name="Fujisawa M."/>
            <person name="Namiki N."/>
            <person name="Mizuno H."/>
            <person name="Yamamoto K."/>
            <person name="Antonio B.A."/>
            <person name="Baba T."/>
            <person name="Sakata K."/>
            <person name="Nagamura Y."/>
            <person name="Aoki H."/>
            <person name="Arikawa K."/>
            <person name="Arita K."/>
            <person name="Bito T."/>
            <person name="Chiden Y."/>
            <person name="Fujitsuka N."/>
            <person name="Fukunaka R."/>
            <person name="Hamada M."/>
            <person name="Harada C."/>
            <person name="Hayashi A."/>
            <person name="Hijishita S."/>
            <person name="Honda M."/>
            <person name="Hosokawa S."/>
            <person name="Ichikawa Y."/>
            <person name="Idonuma A."/>
            <person name="Iijima M."/>
            <person name="Ikeda M."/>
            <person name="Ikeno M."/>
            <person name="Ito K."/>
            <person name="Ito S."/>
            <person name="Ito T."/>
            <person name="Ito Y."/>
            <person name="Ito Y."/>
            <person name="Iwabuchi A."/>
            <person name="Kamiya K."/>
            <person name="Karasawa W."/>
            <person name="Kurita K."/>
            <person name="Katagiri S."/>
            <person name="Kikuta A."/>
            <person name="Kobayashi H."/>
            <person name="Kobayashi N."/>
            <person name="Machita K."/>
            <person name="Maehara T."/>
            <person name="Masukawa M."/>
            <person name="Mizubayashi T."/>
            <person name="Mukai Y."/>
            <person name="Nagasaki H."/>
            <person name="Nagata Y."/>
            <person name="Naito S."/>
            <person name="Nakashima M."/>
            <person name="Nakama Y."/>
            <person name="Nakamichi Y."/>
            <person name="Nakamura M."/>
            <person name="Meguro A."/>
            <person name="Negishi M."/>
            <person name="Ohta I."/>
            <person name="Ohta T."/>
            <person name="Okamoto M."/>
            <person name="Ono N."/>
            <person name="Saji S."/>
            <person name="Sakaguchi M."/>
            <person name="Sakai K."/>
            <person name="Shibata M."/>
            <person name="Shimokawa T."/>
            <person name="Song J."/>
            <person name="Takazaki Y."/>
            <person name="Terasawa K."/>
            <person name="Tsugane M."/>
            <person name="Tsuji K."/>
            <person name="Ueda S."/>
            <person name="Waki K."/>
            <person name="Yamagata H."/>
            <person name="Yamamoto M."/>
            <person name="Yamamoto S."/>
            <person name="Yamane H."/>
            <person name="Yoshiki S."/>
            <person name="Yoshihara R."/>
            <person name="Yukawa K."/>
            <person name="Zhong H."/>
            <person name="Yano M."/>
            <person name="Yuan Q."/>
            <person name="Ouyang S."/>
            <person name="Liu J."/>
            <person name="Jones K.M."/>
            <person name="Gansberger K."/>
            <person name="Moffat K."/>
            <person name="Hill J."/>
            <person name="Bera J."/>
            <person name="Fadrosh D."/>
            <person name="Jin S."/>
            <person name="Johri S."/>
            <person name="Kim M."/>
            <person name="Overton L."/>
            <person name="Reardon M."/>
            <person name="Tsitrin T."/>
            <person name="Vuong H."/>
            <person name="Weaver B."/>
            <person name="Ciecko A."/>
            <person name="Tallon L."/>
            <person name="Jackson J."/>
            <person name="Pai G."/>
            <person name="Aken S.V."/>
            <person name="Utterback T."/>
            <person name="Reidmuller S."/>
            <person name="Feldblyum T."/>
            <person name="Hsiao J."/>
            <person name="Zismann V."/>
            <person name="Iobst S."/>
            <person name="de Vazeille A.R."/>
            <person name="Buell C.R."/>
            <person name="Ying K."/>
            <person name="Li Y."/>
            <person name="Lu T."/>
            <person name="Huang Y."/>
            <person name="Zhao Q."/>
            <person name="Feng Q."/>
            <person name="Zhang L."/>
            <person name="Zhu J."/>
            <person name="Weng Q."/>
            <person name="Mu J."/>
            <person name="Lu Y."/>
            <person name="Fan D."/>
            <person name="Liu Y."/>
            <person name="Guan J."/>
            <person name="Zhang Y."/>
            <person name="Yu S."/>
            <person name="Liu X."/>
            <person name="Zhang Y."/>
            <person name="Hong G."/>
            <person name="Han B."/>
            <person name="Choisne N."/>
            <person name="Demange N."/>
            <person name="Orjeda G."/>
            <person name="Samain S."/>
            <person name="Cattolico L."/>
            <person name="Pelletier E."/>
            <person name="Couloux A."/>
            <person name="Segurens B."/>
            <person name="Wincker P."/>
            <person name="D'Hont A."/>
            <person name="Scarpelli C."/>
            <person name="Weissenbach J."/>
            <person name="Salanoubat M."/>
            <person name="Quetier F."/>
            <person name="Yu Y."/>
            <person name="Kim H.R."/>
            <person name="Rambo T."/>
            <person name="Currie J."/>
            <person name="Collura K."/>
            <person name="Luo M."/>
            <person name="Yang T."/>
            <person name="Ammiraju J.S.S."/>
            <person name="Engler F."/>
            <person name="Soderlund C."/>
            <person name="Wing R.A."/>
            <person name="Palmer L.E."/>
            <person name="de la Bastide M."/>
            <person name="Spiegel L."/>
            <person name="Nascimento L."/>
            <person name="Zutavern T."/>
            <person name="O'Shaughnessy A."/>
            <person name="Dike S."/>
            <person name="Dedhia N."/>
            <person name="Preston R."/>
            <person name="Balija V."/>
            <person name="McCombie W.R."/>
            <person name="Chow T."/>
            <person name="Chen H."/>
            <person name="Chung M."/>
            <person name="Chen C."/>
            <person name="Shaw J."/>
            <person name="Wu H."/>
            <person name="Hsiao K."/>
            <person name="Chao Y."/>
            <person name="Chu M."/>
            <person name="Cheng C."/>
            <person name="Hour A."/>
            <person name="Lee P."/>
            <person name="Lin S."/>
            <person name="Lin Y."/>
            <person name="Liou J."/>
            <person name="Liu S."/>
            <person name="Hsing Y."/>
            <person name="Raghuvanshi S."/>
            <person name="Mohanty A."/>
            <person name="Bharti A.K."/>
            <person name="Gaur A."/>
            <person name="Gupta V."/>
            <person name="Kumar D."/>
            <person name="Ravi V."/>
            <person name="Vij S."/>
            <person name="Kapur A."/>
            <person name="Khurana P."/>
            <person name="Khurana P."/>
            <person name="Khurana J.P."/>
            <person name="Tyagi A.K."/>
            <person name="Gaikwad K."/>
            <person name="Singh A."/>
            <person name="Dalal V."/>
            <person name="Srivastava S."/>
            <person name="Dixit A."/>
            <person name="Pal A.K."/>
            <person name="Ghazi I.A."/>
            <person name="Yadav M."/>
            <person name="Pandit A."/>
            <person name="Bhargava A."/>
            <person name="Sureshbabu K."/>
            <person name="Batra K."/>
            <person name="Sharma T.R."/>
            <person name="Mohapatra T."/>
            <person name="Singh N.K."/>
            <person name="Messing J."/>
            <person name="Nelson A.B."/>
            <person name="Fuks G."/>
            <person name="Kavchok S."/>
            <person name="Keizer G."/>
            <person name="Linton E."/>
            <person name="Llaca V."/>
            <person name="Song R."/>
            <person name="Tanyolac B."/>
            <person name="Young S."/>
            <person name="Ho-Il K."/>
            <person name="Hahn J.H."/>
            <person name="Sangsakoo G."/>
            <person name="Vanavichit A."/>
            <person name="de Mattos Luiz.A.T."/>
            <person name="Zimmer P.D."/>
            <person name="Malone G."/>
            <person name="Dellagostin O."/>
            <person name="de Oliveira A.C."/>
            <person name="Bevan M."/>
            <person name="Bancroft I."/>
            <person name="Minx P."/>
            <person name="Cordum H."/>
            <person name="Wilson R."/>
            <person name="Cheng Z."/>
            <person name="Jin W."/>
            <person name="Jiang J."/>
            <person name="Leong S.A."/>
            <person name="Iwama H."/>
            <person name="Gojobori T."/>
            <person name="Itoh T."/>
            <person name="Niimura Y."/>
            <person name="Fujii Y."/>
            <person name="Habara T."/>
            <person name="Sakai H."/>
            <person name="Sato Y."/>
            <person name="Wilson G."/>
            <person name="Kumar K."/>
            <person name="McCouch S."/>
            <person name="Juretic N."/>
            <person name="Hoen D."/>
            <person name="Wright S."/>
            <person name="Bruskiewich R."/>
            <person name="Bureau T."/>
            <person name="Miyao A."/>
            <person name="Hirochika H."/>
            <person name="Nishikawa T."/>
            <person name="Kadowaki K."/>
            <person name="Sugiura M."/>
            <person name="Burr B."/>
            <person name="Sasaki T."/>
        </authorList>
    </citation>
    <scope>NUCLEOTIDE SEQUENCE [LARGE SCALE GENOMIC DNA]</scope>
    <source>
        <strain evidence="3">cv. Nipponbare</strain>
    </source>
</reference>
<dbReference type="InParanoid" id="A0A0P0W2M1"/>
<dbReference type="PaxDb" id="39947-A0A0P0W2M1"/>
<feature type="compositionally biased region" description="Basic and acidic residues" evidence="1">
    <location>
        <begin position="64"/>
        <end position="74"/>
    </location>
</feature>
<dbReference type="EMBL" id="AP014959">
    <property type="protein sequence ID" value="BAS85975.1"/>
    <property type="molecule type" value="Genomic_DNA"/>
</dbReference>
<evidence type="ECO:0000313" key="3">
    <source>
        <dbReference type="Proteomes" id="UP000059680"/>
    </source>
</evidence>
<reference evidence="2 3" key="2">
    <citation type="journal article" date="2013" name="Plant Cell Physiol.">
        <title>Rice Annotation Project Database (RAP-DB): an integrative and interactive database for rice genomics.</title>
        <authorList>
            <person name="Sakai H."/>
            <person name="Lee S.S."/>
            <person name="Tanaka T."/>
            <person name="Numa H."/>
            <person name="Kim J."/>
            <person name="Kawahara Y."/>
            <person name="Wakimoto H."/>
            <person name="Yang C.C."/>
            <person name="Iwamoto M."/>
            <person name="Abe T."/>
            <person name="Yamada Y."/>
            <person name="Muto A."/>
            <person name="Inokuchi H."/>
            <person name="Ikemura T."/>
            <person name="Matsumoto T."/>
            <person name="Sasaki T."/>
            <person name="Itoh T."/>
        </authorList>
    </citation>
    <scope>NUCLEOTIDE SEQUENCE [LARGE SCALE GENOMIC DNA]</scope>
    <source>
        <strain evidence="3">cv. Nipponbare</strain>
    </source>
</reference>
<evidence type="ECO:0000256" key="1">
    <source>
        <dbReference type="SAM" id="MobiDB-lite"/>
    </source>
</evidence>
<organism evidence="2 3">
    <name type="scientific">Oryza sativa subsp. japonica</name>
    <name type="common">Rice</name>
    <dbReference type="NCBI Taxonomy" id="39947"/>
    <lineage>
        <taxon>Eukaryota</taxon>
        <taxon>Viridiplantae</taxon>
        <taxon>Streptophyta</taxon>
        <taxon>Embryophyta</taxon>
        <taxon>Tracheophyta</taxon>
        <taxon>Spermatophyta</taxon>
        <taxon>Magnoliopsida</taxon>
        <taxon>Liliopsida</taxon>
        <taxon>Poales</taxon>
        <taxon>Poaceae</taxon>
        <taxon>BOP clade</taxon>
        <taxon>Oryzoideae</taxon>
        <taxon>Oryzeae</taxon>
        <taxon>Oryzinae</taxon>
        <taxon>Oryza</taxon>
        <taxon>Oryza sativa</taxon>
    </lineage>
</organism>